<evidence type="ECO:0000256" key="1">
    <source>
        <dbReference type="ARBA" id="ARBA00004613"/>
    </source>
</evidence>
<evidence type="ECO:0000256" key="5">
    <source>
        <dbReference type="ARBA" id="ARBA00022729"/>
    </source>
</evidence>
<evidence type="ECO:0000256" key="9">
    <source>
        <dbReference type="PROSITE-ProRule" id="PRU01240"/>
    </source>
</evidence>
<feature type="active site" description="Charge relay system" evidence="9">
    <location>
        <position position="451"/>
    </location>
</feature>
<feature type="region of interest" description="Disordered" evidence="10">
    <location>
        <begin position="32"/>
        <end position="75"/>
    </location>
</feature>
<evidence type="ECO:0000256" key="6">
    <source>
        <dbReference type="ARBA" id="ARBA00022801"/>
    </source>
</evidence>
<evidence type="ECO:0000256" key="4">
    <source>
        <dbReference type="ARBA" id="ARBA00022670"/>
    </source>
</evidence>
<keyword evidence="8" id="KW-0865">Zymogen</keyword>
<dbReference type="Pfam" id="PF00082">
    <property type="entry name" value="Peptidase_S8"/>
    <property type="match status" value="1"/>
</dbReference>
<evidence type="ECO:0000256" key="10">
    <source>
        <dbReference type="SAM" id="MobiDB-lite"/>
    </source>
</evidence>
<dbReference type="PROSITE" id="PS00138">
    <property type="entry name" value="SUBTILASE_SER"/>
    <property type="match status" value="1"/>
</dbReference>
<protein>
    <submittedName>
        <fullName evidence="13">Extracellular basic protease</fullName>
        <ecNumber evidence="13">3.4.21.-</ecNumber>
    </submittedName>
</protein>
<keyword evidence="14" id="KW-1185">Reference proteome</keyword>
<evidence type="ECO:0000256" key="11">
    <source>
        <dbReference type="SAM" id="SignalP"/>
    </source>
</evidence>
<keyword evidence="5 11" id="KW-0732">Signal</keyword>
<accession>A0A6B8W6B5</accession>
<feature type="signal peptide" evidence="11">
    <location>
        <begin position="1"/>
        <end position="29"/>
    </location>
</feature>
<evidence type="ECO:0000313" key="13">
    <source>
        <dbReference type="EMBL" id="QGU02758.1"/>
    </source>
</evidence>
<dbReference type="InterPro" id="IPR050131">
    <property type="entry name" value="Peptidase_S8_subtilisin-like"/>
</dbReference>
<dbReference type="KEGG" id="ckw:CKALI_09515"/>
<dbReference type="SUPFAM" id="SSF52743">
    <property type="entry name" value="Subtilisin-like"/>
    <property type="match status" value="1"/>
</dbReference>
<dbReference type="PANTHER" id="PTHR43806:SF11">
    <property type="entry name" value="CEREVISIN-RELATED"/>
    <property type="match status" value="1"/>
</dbReference>
<feature type="active site" description="Charge relay system" evidence="9">
    <location>
        <position position="273"/>
    </location>
</feature>
<dbReference type="PRINTS" id="PR00723">
    <property type="entry name" value="SUBTILISIN"/>
</dbReference>
<sequence length="536" mass="56454">MTKRTRGAIASLVASLGLAVSTLTVPAIAQSSFGSSDRDAGVEAPAPAPSPEEVPTDPEASETLDVSEHTEIDPDLEGVDQFIVAYSEPRQTIQSENGESREQSQEPPRSVIYEELYKKGANPVDETVTATGATVVKTDRKLSQQEARDFINEAEAKDEIEYVEIDQRMHINAAPNDRYYKHQWGLHGEWGAEVDEAWGEHPAQGEGEVIALVDNGVANHPDINGNIIPGYDFIRSSWSARDGDGRDADPTDEGDWYEAGECGRTRGSSSSWHGTHAAGIMAATANDGRGIAGVAPKAKILNVRVLGKCGGAMSDIADGIIWASGGYVPGAPANPNPAKIINLSLGGTGQCSRTYQNAINRAVGNGAVVVVSAGNDDEDAATAQPGNCQNVVVVGAASDEGSRAQYSNWGDTVDITAPGGDTTVGPGILSTVDAGKTTSVGYMWKRYEGTSMAAPFVSGVAALVRSVDPALTPSQIEQLLKNTAYELATECPEGCGAGMVDAHHAILALTDPEHAGDRPAPEPAPLPDPYPWWWGW</sequence>
<keyword evidence="6 9" id="KW-0378">Hydrolase</keyword>
<dbReference type="InterPro" id="IPR034176">
    <property type="entry name" value="Peptidases_S8_13"/>
</dbReference>
<organism evidence="13 14">
    <name type="scientific">Corynebacterium kalinowskii</name>
    <dbReference type="NCBI Taxonomy" id="2675216"/>
    <lineage>
        <taxon>Bacteria</taxon>
        <taxon>Bacillati</taxon>
        <taxon>Actinomycetota</taxon>
        <taxon>Actinomycetes</taxon>
        <taxon>Mycobacteriales</taxon>
        <taxon>Corynebacteriaceae</taxon>
        <taxon>Corynebacterium</taxon>
    </lineage>
</organism>
<evidence type="ECO:0000256" key="7">
    <source>
        <dbReference type="ARBA" id="ARBA00022825"/>
    </source>
</evidence>
<dbReference type="GO" id="GO:0005576">
    <property type="term" value="C:extracellular region"/>
    <property type="evidence" value="ECO:0007669"/>
    <property type="project" value="UniProtKB-SubCell"/>
</dbReference>
<dbReference type="PROSITE" id="PS51892">
    <property type="entry name" value="SUBTILASE"/>
    <property type="match status" value="1"/>
</dbReference>
<dbReference type="InterPro" id="IPR015500">
    <property type="entry name" value="Peptidase_S8_subtilisin-rel"/>
</dbReference>
<dbReference type="InterPro" id="IPR000209">
    <property type="entry name" value="Peptidase_S8/S53_dom"/>
</dbReference>
<keyword evidence="7 9" id="KW-0720">Serine protease</keyword>
<feature type="domain" description="Peptidase S8/S53" evidence="12">
    <location>
        <begin position="205"/>
        <end position="498"/>
    </location>
</feature>
<name>A0A6B8W6B5_9CORY</name>
<dbReference type="EMBL" id="CP046452">
    <property type="protein sequence ID" value="QGU02758.1"/>
    <property type="molecule type" value="Genomic_DNA"/>
</dbReference>
<dbReference type="InterPro" id="IPR023828">
    <property type="entry name" value="Peptidase_S8_Ser-AS"/>
</dbReference>
<dbReference type="AlphaFoldDB" id="A0A6B8W6B5"/>
<keyword evidence="4 9" id="KW-0645">Protease</keyword>
<reference evidence="14" key="1">
    <citation type="submission" date="2019-11" db="EMBL/GenBank/DDBJ databases">
        <title>Complete genome sequence of Corynebacterium kalinowskii 1959, a novel Corynebacterium species isolated from soil of a small paddock in Vilsendorf, Germany.</title>
        <authorList>
            <person name="Schaffert L."/>
            <person name="Ruwe M."/>
            <person name="Milse J."/>
            <person name="Hanuschka K."/>
            <person name="Ortseifen V."/>
            <person name="Droste J."/>
            <person name="Brandt D."/>
            <person name="Schlueter L."/>
            <person name="Kutter Y."/>
            <person name="Vinke S."/>
            <person name="Viehoefer P."/>
            <person name="Jacob L."/>
            <person name="Luebke N.-C."/>
            <person name="Schulte-Berndt E."/>
            <person name="Hain C."/>
            <person name="Linder M."/>
            <person name="Schmidt P."/>
            <person name="Wollenschlaeger L."/>
            <person name="Luttermann T."/>
            <person name="Thieme E."/>
            <person name="Hassa J."/>
            <person name="Haak M."/>
            <person name="Wittchen M."/>
            <person name="Mentz A."/>
            <person name="Persicke M."/>
            <person name="Busche T."/>
            <person name="Ruckert C."/>
        </authorList>
    </citation>
    <scope>NUCLEOTIDE SEQUENCE [LARGE SCALE GENOMIC DNA]</scope>
    <source>
        <strain evidence="14">1959</strain>
    </source>
</reference>
<dbReference type="FunFam" id="3.40.50.200:FF:000022">
    <property type="entry name" value="Extracellular protease"/>
    <property type="match status" value="1"/>
</dbReference>
<comment type="similarity">
    <text evidence="2 9">Belongs to the peptidase S8 family.</text>
</comment>
<dbReference type="RefSeq" id="WP_156193109.1">
    <property type="nucleotide sequence ID" value="NZ_CP046452.1"/>
</dbReference>
<gene>
    <name evidence="13" type="primary">bprV</name>
    <name evidence="13" type="ORF">CKALI_09515</name>
</gene>
<evidence type="ECO:0000313" key="14">
    <source>
        <dbReference type="Proteomes" id="UP000427071"/>
    </source>
</evidence>
<evidence type="ECO:0000256" key="2">
    <source>
        <dbReference type="ARBA" id="ARBA00011073"/>
    </source>
</evidence>
<evidence type="ECO:0000256" key="8">
    <source>
        <dbReference type="ARBA" id="ARBA00023145"/>
    </source>
</evidence>
<dbReference type="Proteomes" id="UP000427071">
    <property type="component" value="Chromosome"/>
</dbReference>
<dbReference type="GO" id="GO:0004252">
    <property type="term" value="F:serine-type endopeptidase activity"/>
    <property type="evidence" value="ECO:0007669"/>
    <property type="project" value="UniProtKB-UniRule"/>
</dbReference>
<proteinExistence type="inferred from homology"/>
<dbReference type="Gene3D" id="3.40.50.200">
    <property type="entry name" value="Peptidase S8/S53 domain"/>
    <property type="match status" value="1"/>
</dbReference>
<dbReference type="CDD" id="cd07496">
    <property type="entry name" value="Peptidases_S8_13"/>
    <property type="match status" value="1"/>
</dbReference>
<dbReference type="EC" id="3.4.21.-" evidence="13"/>
<comment type="subcellular location">
    <subcellularLocation>
        <location evidence="1">Secreted</location>
    </subcellularLocation>
</comment>
<evidence type="ECO:0000259" key="12">
    <source>
        <dbReference type="Pfam" id="PF00082"/>
    </source>
</evidence>
<dbReference type="PANTHER" id="PTHR43806">
    <property type="entry name" value="PEPTIDASE S8"/>
    <property type="match status" value="1"/>
</dbReference>
<dbReference type="GO" id="GO:0006508">
    <property type="term" value="P:proteolysis"/>
    <property type="evidence" value="ECO:0007669"/>
    <property type="project" value="UniProtKB-KW"/>
</dbReference>
<evidence type="ECO:0000256" key="3">
    <source>
        <dbReference type="ARBA" id="ARBA00022525"/>
    </source>
</evidence>
<dbReference type="InterPro" id="IPR036852">
    <property type="entry name" value="Peptidase_S8/S53_dom_sf"/>
</dbReference>
<keyword evidence="3" id="KW-0964">Secreted</keyword>
<feature type="chain" id="PRO_5025496984" evidence="11">
    <location>
        <begin position="30"/>
        <end position="536"/>
    </location>
</feature>
<feature type="active site" description="Charge relay system" evidence="9">
    <location>
        <position position="214"/>
    </location>
</feature>